<dbReference type="EMBL" id="JAEKJA010000010">
    <property type="protein sequence ID" value="MBJ3776699.1"/>
    <property type="molecule type" value="Genomic_DNA"/>
</dbReference>
<dbReference type="InterPro" id="IPR014729">
    <property type="entry name" value="Rossmann-like_a/b/a_fold"/>
</dbReference>
<gene>
    <name evidence="3" type="ORF">JCR33_13415</name>
</gene>
<evidence type="ECO:0000256" key="1">
    <source>
        <dbReference type="SAM" id="Phobius"/>
    </source>
</evidence>
<dbReference type="PANTHER" id="PTHR30336">
    <property type="entry name" value="INNER MEMBRANE PROTEIN, PROBABLE PERMEASE"/>
    <property type="match status" value="1"/>
</dbReference>
<dbReference type="AlphaFoldDB" id="A0A934MLV2"/>
<proteinExistence type="predicted"/>
<organism evidence="3 4">
    <name type="scientific">Acuticoccus mangrovi</name>
    <dbReference type="NCBI Taxonomy" id="2796142"/>
    <lineage>
        <taxon>Bacteria</taxon>
        <taxon>Pseudomonadati</taxon>
        <taxon>Pseudomonadota</taxon>
        <taxon>Alphaproteobacteria</taxon>
        <taxon>Hyphomicrobiales</taxon>
        <taxon>Amorphaceae</taxon>
        <taxon>Acuticoccus</taxon>
    </lineage>
</organism>
<feature type="domain" description="DUF218" evidence="2">
    <location>
        <begin position="76"/>
        <end position="242"/>
    </location>
</feature>
<reference evidence="3" key="1">
    <citation type="submission" date="2020-12" db="EMBL/GenBank/DDBJ databases">
        <title>Bacterial taxonomy.</title>
        <authorList>
            <person name="Pan X."/>
        </authorList>
    </citation>
    <scope>NUCLEOTIDE SEQUENCE</scope>
    <source>
        <strain evidence="3">B2012</strain>
    </source>
</reference>
<name>A0A934MLV2_9HYPH</name>
<dbReference type="GO" id="GO:0043164">
    <property type="term" value="P:Gram-negative-bacterium-type cell wall biogenesis"/>
    <property type="evidence" value="ECO:0007669"/>
    <property type="project" value="TreeGrafter"/>
</dbReference>
<keyword evidence="1" id="KW-1133">Transmembrane helix</keyword>
<dbReference type="InterPro" id="IPR003848">
    <property type="entry name" value="DUF218"/>
</dbReference>
<comment type="caution">
    <text evidence="3">The sequence shown here is derived from an EMBL/GenBank/DDBJ whole genome shotgun (WGS) entry which is preliminary data.</text>
</comment>
<dbReference type="Pfam" id="PF02698">
    <property type="entry name" value="DUF218"/>
    <property type="match status" value="1"/>
</dbReference>
<protein>
    <submittedName>
        <fullName evidence="3">YdcF family protein</fullName>
    </submittedName>
</protein>
<dbReference type="RefSeq" id="WP_198882591.1">
    <property type="nucleotide sequence ID" value="NZ_JAEKJA010000010.1"/>
</dbReference>
<accession>A0A934MLV2</accession>
<dbReference type="PANTHER" id="PTHR30336:SF4">
    <property type="entry name" value="ENVELOPE BIOGENESIS FACTOR ELYC"/>
    <property type="match status" value="1"/>
</dbReference>
<sequence>MSGVEVLFALLQPSNIVFLVLLAGLLVAFRRRRSGLALLTVGVVLYGVVGFLPVGQLLLRPLETRFPFKGIVEPPDGIIVLGGFIAPLPPYAHNQVNLNDAAERLVAAASLAHRFPDVPVIVTDGGGTRRNRSGAEQAAALLRQMGVPQSQLVLETRSLSTWDNARFSYDVVQPKPGERYVLVTSAWHMPRSVATFHHAGWPELVPWPVDYVEDDRPLWRSLQFSAARGLRQMDEAVREYVALAYYRLTGRIDTWLPGPGA</sequence>
<keyword evidence="4" id="KW-1185">Reference proteome</keyword>
<dbReference type="Gene3D" id="3.40.50.620">
    <property type="entry name" value="HUPs"/>
    <property type="match status" value="1"/>
</dbReference>
<dbReference type="Proteomes" id="UP000609531">
    <property type="component" value="Unassembled WGS sequence"/>
</dbReference>
<evidence type="ECO:0000313" key="4">
    <source>
        <dbReference type="Proteomes" id="UP000609531"/>
    </source>
</evidence>
<dbReference type="GO" id="GO:0000270">
    <property type="term" value="P:peptidoglycan metabolic process"/>
    <property type="evidence" value="ECO:0007669"/>
    <property type="project" value="TreeGrafter"/>
</dbReference>
<dbReference type="GO" id="GO:0005886">
    <property type="term" value="C:plasma membrane"/>
    <property type="evidence" value="ECO:0007669"/>
    <property type="project" value="TreeGrafter"/>
</dbReference>
<evidence type="ECO:0000313" key="3">
    <source>
        <dbReference type="EMBL" id="MBJ3776699.1"/>
    </source>
</evidence>
<keyword evidence="1" id="KW-0812">Transmembrane</keyword>
<feature type="transmembrane region" description="Helical" evidence="1">
    <location>
        <begin position="6"/>
        <end position="29"/>
    </location>
</feature>
<keyword evidence="1" id="KW-0472">Membrane</keyword>
<dbReference type="InterPro" id="IPR051599">
    <property type="entry name" value="Cell_Envelope_Assoc"/>
</dbReference>
<evidence type="ECO:0000259" key="2">
    <source>
        <dbReference type="Pfam" id="PF02698"/>
    </source>
</evidence>
<feature type="transmembrane region" description="Helical" evidence="1">
    <location>
        <begin position="36"/>
        <end position="59"/>
    </location>
</feature>
<dbReference type="CDD" id="cd06259">
    <property type="entry name" value="YdcF-like"/>
    <property type="match status" value="1"/>
</dbReference>